<evidence type="ECO:0000256" key="1">
    <source>
        <dbReference type="SAM" id="Phobius"/>
    </source>
</evidence>
<keyword evidence="1" id="KW-1133">Transmembrane helix</keyword>
<dbReference type="AlphaFoldDB" id="A0A8S1XBA8"/>
<keyword evidence="1" id="KW-0472">Membrane</keyword>
<gene>
    <name evidence="2" type="ORF">POCTA_138.1.T1160204</name>
</gene>
<reference evidence="2" key="1">
    <citation type="submission" date="2021-01" db="EMBL/GenBank/DDBJ databases">
        <authorList>
            <consortium name="Genoscope - CEA"/>
            <person name="William W."/>
        </authorList>
    </citation>
    <scope>NUCLEOTIDE SEQUENCE</scope>
</reference>
<proteinExistence type="predicted"/>
<evidence type="ECO:0000313" key="3">
    <source>
        <dbReference type="Proteomes" id="UP000683925"/>
    </source>
</evidence>
<dbReference type="EMBL" id="CAJJDP010000116">
    <property type="protein sequence ID" value="CAD8198417.1"/>
    <property type="molecule type" value="Genomic_DNA"/>
</dbReference>
<name>A0A8S1XBA8_PAROT</name>
<protein>
    <recommendedName>
        <fullName evidence="4">Transmembrane protein</fullName>
    </recommendedName>
</protein>
<dbReference type="Proteomes" id="UP000683925">
    <property type="component" value="Unassembled WGS sequence"/>
</dbReference>
<accession>A0A8S1XBA8</accession>
<organism evidence="2 3">
    <name type="scientific">Paramecium octaurelia</name>
    <dbReference type="NCBI Taxonomy" id="43137"/>
    <lineage>
        <taxon>Eukaryota</taxon>
        <taxon>Sar</taxon>
        <taxon>Alveolata</taxon>
        <taxon>Ciliophora</taxon>
        <taxon>Intramacronucleata</taxon>
        <taxon>Oligohymenophorea</taxon>
        <taxon>Peniculida</taxon>
        <taxon>Parameciidae</taxon>
        <taxon>Paramecium</taxon>
    </lineage>
</organism>
<keyword evidence="1" id="KW-0812">Transmembrane</keyword>
<keyword evidence="3" id="KW-1185">Reference proteome</keyword>
<sequence length="139" mass="16405">MCINPKVTLFSQETQTYQISRQKNKLKLKTVNVASIKIEIILSHLEHYLYLYNKQHQYKLLTESSKHCKNYQSQNKIKIIWKSIVLHISKVINFILNLSLIFLLQISLHYLKDCSKKQIKQRNIKPANIVVKTLLILSI</sequence>
<evidence type="ECO:0000313" key="2">
    <source>
        <dbReference type="EMBL" id="CAD8198417.1"/>
    </source>
</evidence>
<evidence type="ECO:0008006" key="4">
    <source>
        <dbReference type="Google" id="ProtNLM"/>
    </source>
</evidence>
<comment type="caution">
    <text evidence="2">The sequence shown here is derived from an EMBL/GenBank/DDBJ whole genome shotgun (WGS) entry which is preliminary data.</text>
</comment>
<feature type="transmembrane region" description="Helical" evidence="1">
    <location>
        <begin position="91"/>
        <end position="111"/>
    </location>
</feature>